<evidence type="ECO:0000313" key="8">
    <source>
        <dbReference type="EMBL" id="MDI3420434.1"/>
    </source>
</evidence>
<evidence type="ECO:0000256" key="2">
    <source>
        <dbReference type="ARBA" id="ARBA00022448"/>
    </source>
</evidence>
<evidence type="ECO:0000256" key="4">
    <source>
        <dbReference type="ARBA" id="ARBA00022692"/>
    </source>
</evidence>
<keyword evidence="3" id="KW-1003">Cell membrane</keyword>
<evidence type="ECO:0000256" key="5">
    <source>
        <dbReference type="ARBA" id="ARBA00022989"/>
    </source>
</evidence>
<keyword evidence="5 7" id="KW-1133">Transmembrane helix</keyword>
<dbReference type="RefSeq" id="WP_282536310.1">
    <property type="nucleotide sequence ID" value="NZ_JASCIS010000016.1"/>
</dbReference>
<feature type="transmembrane region" description="Helical" evidence="7">
    <location>
        <begin position="287"/>
        <end position="310"/>
    </location>
</feature>
<evidence type="ECO:0000256" key="7">
    <source>
        <dbReference type="SAM" id="Phobius"/>
    </source>
</evidence>
<keyword evidence="6 7" id="KW-0472">Membrane</keyword>
<gene>
    <name evidence="8" type="ORF">QIT00_18030</name>
</gene>
<dbReference type="SUPFAM" id="SSF103473">
    <property type="entry name" value="MFS general substrate transporter"/>
    <property type="match status" value="1"/>
</dbReference>
<organism evidence="8 9">
    <name type="scientific">Streptomyces luteolus</name>
    <dbReference type="NCBI Taxonomy" id="3043615"/>
    <lineage>
        <taxon>Bacteria</taxon>
        <taxon>Bacillati</taxon>
        <taxon>Actinomycetota</taxon>
        <taxon>Actinomycetes</taxon>
        <taxon>Kitasatosporales</taxon>
        <taxon>Streptomycetaceae</taxon>
        <taxon>Streptomyces</taxon>
    </lineage>
</organism>
<protein>
    <submittedName>
        <fullName evidence="8">MFS transporter</fullName>
    </submittedName>
</protein>
<feature type="transmembrane region" description="Helical" evidence="7">
    <location>
        <begin position="20"/>
        <end position="43"/>
    </location>
</feature>
<evidence type="ECO:0000256" key="1">
    <source>
        <dbReference type="ARBA" id="ARBA00004651"/>
    </source>
</evidence>
<feature type="transmembrane region" description="Helical" evidence="7">
    <location>
        <begin position="176"/>
        <end position="194"/>
    </location>
</feature>
<dbReference type="Proteomes" id="UP001237105">
    <property type="component" value="Unassembled WGS sequence"/>
</dbReference>
<reference evidence="8 9" key="1">
    <citation type="submission" date="2023-05" db="EMBL/GenBank/DDBJ databases">
        <title>Draft genome sequence of Streptomyces sp. B-S-A12 isolated from a cave soil in Thailand.</title>
        <authorList>
            <person name="Chamroensaksri N."/>
            <person name="Muangham S."/>
        </authorList>
    </citation>
    <scope>NUCLEOTIDE SEQUENCE [LARGE SCALE GENOMIC DNA]</scope>
    <source>
        <strain evidence="8 9">B-S-A12</strain>
    </source>
</reference>
<dbReference type="InterPro" id="IPR036259">
    <property type="entry name" value="MFS_trans_sf"/>
</dbReference>
<feature type="transmembrane region" description="Helical" evidence="7">
    <location>
        <begin position="257"/>
        <end position="275"/>
    </location>
</feature>
<evidence type="ECO:0000256" key="6">
    <source>
        <dbReference type="ARBA" id="ARBA00023136"/>
    </source>
</evidence>
<evidence type="ECO:0000313" key="9">
    <source>
        <dbReference type="Proteomes" id="UP001237105"/>
    </source>
</evidence>
<dbReference type="PANTHER" id="PTHR23517">
    <property type="entry name" value="RESISTANCE PROTEIN MDTM, PUTATIVE-RELATED-RELATED"/>
    <property type="match status" value="1"/>
</dbReference>
<feature type="transmembrane region" description="Helical" evidence="7">
    <location>
        <begin position="141"/>
        <end position="164"/>
    </location>
</feature>
<feature type="transmembrane region" description="Helical" evidence="7">
    <location>
        <begin position="49"/>
        <end position="69"/>
    </location>
</feature>
<dbReference type="PANTHER" id="PTHR23517:SF2">
    <property type="entry name" value="MULTIDRUG RESISTANCE PROTEIN MDTH"/>
    <property type="match status" value="1"/>
</dbReference>
<dbReference type="InterPro" id="IPR050171">
    <property type="entry name" value="MFS_Transporters"/>
</dbReference>
<sequence>MKEGGAVPPYFPKARYRATLAGITVNAFGNGLMSPYVMSWLAALPHGSVRVAGILFGATGAGQLFATLYAGRILTVRPPRTVLVVGLSFSAASAALLTEARGLALAAAALFTLGLSQGIASAAQATALGTLKFTAGGEDRVWSHLQVVFNVGQGIGILGGGYLVSGDLVAKMQPVFLLNAFSFAVFALIARFTLPGGSPSRSRTQQQPSGSYLSLLTQRPARQLVVGDMIFFTFGIGFLLLLPLLASQAHMLSMRQAAALLAANTLIIICCQLTVTRLVRHIRRPAAVRLLFAGAAFSWALVALASQAGARWQSLALVWSAVVLFSMAECLHTACLVPQLRDAVSEAERSRILALHVFAGKAGLIVGPALGGIAISVSVALPWIMAGCLLAIPAMFRWAEITSEESQAVPAPDASGDAS</sequence>
<proteinExistence type="predicted"/>
<dbReference type="EMBL" id="JASCIS010000016">
    <property type="protein sequence ID" value="MDI3420434.1"/>
    <property type="molecule type" value="Genomic_DNA"/>
</dbReference>
<comment type="caution">
    <text evidence="8">The sequence shown here is derived from an EMBL/GenBank/DDBJ whole genome shotgun (WGS) entry which is preliminary data.</text>
</comment>
<dbReference type="Pfam" id="PF07690">
    <property type="entry name" value="MFS_1"/>
    <property type="match status" value="1"/>
</dbReference>
<name>A0ABT6SXW8_9ACTN</name>
<evidence type="ECO:0000256" key="3">
    <source>
        <dbReference type="ARBA" id="ARBA00022475"/>
    </source>
</evidence>
<keyword evidence="2" id="KW-0813">Transport</keyword>
<dbReference type="Gene3D" id="1.20.1250.20">
    <property type="entry name" value="MFS general substrate transporter like domains"/>
    <property type="match status" value="1"/>
</dbReference>
<dbReference type="InterPro" id="IPR011701">
    <property type="entry name" value="MFS"/>
</dbReference>
<accession>A0ABT6SXW8</accession>
<feature type="transmembrane region" description="Helical" evidence="7">
    <location>
        <begin position="104"/>
        <end position="129"/>
    </location>
</feature>
<feature type="transmembrane region" description="Helical" evidence="7">
    <location>
        <begin position="316"/>
        <end position="340"/>
    </location>
</feature>
<comment type="subcellular location">
    <subcellularLocation>
        <location evidence="1">Cell membrane</location>
        <topology evidence="1">Multi-pass membrane protein</topology>
    </subcellularLocation>
</comment>
<keyword evidence="9" id="KW-1185">Reference proteome</keyword>
<feature type="transmembrane region" description="Helical" evidence="7">
    <location>
        <begin position="381"/>
        <end position="399"/>
    </location>
</feature>
<feature type="transmembrane region" description="Helical" evidence="7">
    <location>
        <begin position="224"/>
        <end position="245"/>
    </location>
</feature>
<feature type="transmembrane region" description="Helical" evidence="7">
    <location>
        <begin position="352"/>
        <end position="375"/>
    </location>
</feature>
<keyword evidence="4 7" id="KW-0812">Transmembrane</keyword>
<feature type="transmembrane region" description="Helical" evidence="7">
    <location>
        <begin position="81"/>
        <end position="98"/>
    </location>
</feature>